<name>A0A9W8G5X8_9FUNG</name>
<keyword evidence="7 8" id="KW-0472">Membrane</keyword>
<evidence type="ECO:0000256" key="6">
    <source>
        <dbReference type="ARBA" id="ARBA00023098"/>
    </source>
</evidence>
<keyword evidence="2 8" id="KW-0812">Transmembrane</keyword>
<evidence type="ECO:0000256" key="4">
    <source>
        <dbReference type="ARBA" id="ARBA00022824"/>
    </source>
</evidence>
<keyword evidence="3" id="KW-0378">Hydrolase</keyword>
<evidence type="ECO:0000313" key="9">
    <source>
        <dbReference type="EMBL" id="KAJ2676180.1"/>
    </source>
</evidence>
<evidence type="ECO:0000256" key="2">
    <source>
        <dbReference type="ARBA" id="ARBA00022692"/>
    </source>
</evidence>
<dbReference type="Pfam" id="PF10261">
    <property type="entry name" value="FIT"/>
    <property type="match status" value="1"/>
</dbReference>
<sequence>MQTASTPRPRPRPRPRLRPRPAAYLLALLLVAIVLGLAFSSARSALEAASSHGHSPQPQPPQLASIWASRRNPLNRYFAKLAWAWTTALFLGAVAAASRHRSPAATLRHLTRYALATLYWVVMTQWFFGPPLFDRLFLHTGGVCMLPPPPHAQPPAVSTNSLKSCRSAGGSWVGGHDISGHCFLLLHSALFLVEEVLTPLLSSSSAPLSSTRHTTNAGPPPGTTPTLAKAAAAIHWIVVAGTVGLICIWALMLYFTAKYFHGIEELVTGTLLGVGYWAPLYQFAQLLV</sequence>
<dbReference type="InterPro" id="IPR019388">
    <property type="entry name" value="FIT"/>
</dbReference>
<reference evidence="9" key="1">
    <citation type="submission" date="2022-07" db="EMBL/GenBank/DDBJ databases">
        <title>Phylogenomic reconstructions and comparative analyses of Kickxellomycotina fungi.</title>
        <authorList>
            <person name="Reynolds N.K."/>
            <person name="Stajich J.E."/>
            <person name="Barry K."/>
            <person name="Grigoriev I.V."/>
            <person name="Crous P."/>
            <person name="Smith M.E."/>
        </authorList>
    </citation>
    <scope>NUCLEOTIDE SEQUENCE</scope>
    <source>
        <strain evidence="9">NRRL 3115</strain>
    </source>
</reference>
<dbReference type="AlphaFoldDB" id="A0A9W8G5X8"/>
<evidence type="ECO:0000256" key="3">
    <source>
        <dbReference type="ARBA" id="ARBA00022801"/>
    </source>
</evidence>
<evidence type="ECO:0000256" key="7">
    <source>
        <dbReference type="ARBA" id="ARBA00023136"/>
    </source>
</evidence>
<dbReference type="GO" id="GO:0019915">
    <property type="term" value="P:lipid storage"/>
    <property type="evidence" value="ECO:0007669"/>
    <property type="project" value="InterPro"/>
</dbReference>
<evidence type="ECO:0000256" key="5">
    <source>
        <dbReference type="ARBA" id="ARBA00022989"/>
    </source>
</evidence>
<feature type="transmembrane region" description="Helical" evidence="8">
    <location>
        <begin position="266"/>
        <end position="284"/>
    </location>
</feature>
<organism evidence="9 10">
    <name type="scientific">Coemansia spiralis</name>
    <dbReference type="NCBI Taxonomy" id="417178"/>
    <lineage>
        <taxon>Eukaryota</taxon>
        <taxon>Fungi</taxon>
        <taxon>Fungi incertae sedis</taxon>
        <taxon>Zoopagomycota</taxon>
        <taxon>Kickxellomycotina</taxon>
        <taxon>Kickxellomycetes</taxon>
        <taxon>Kickxellales</taxon>
        <taxon>Kickxellaceae</taxon>
        <taxon>Coemansia</taxon>
    </lineage>
</organism>
<dbReference type="GO" id="GO:0008654">
    <property type="term" value="P:phospholipid biosynthetic process"/>
    <property type="evidence" value="ECO:0007669"/>
    <property type="project" value="TreeGrafter"/>
</dbReference>
<evidence type="ECO:0000256" key="8">
    <source>
        <dbReference type="SAM" id="Phobius"/>
    </source>
</evidence>
<feature type="transmembrane region" description="Helical" evidence="8">
    <location>
        <begin position="110"/>
        <end position="128"/>
    </location>
</feature>
<dbReference type="EMBL" id="JANBTW010000042">
    <property type="protein sequence ID" value="KAJ2676180.1"/>
    <property type="molecule type" value="Genomic_DNA"/>
</dbReference>
<feature type="transmembrane region" description="Helical" evidence="8">
    <location>
        <begin position="233"/>
        <end position="254"/>
    </location>
</feature>
<proteinExistence type="predicted"/>
<evidence type="ECO:0000256" key="1">
    <source>
        <dbReference type="ARBA" id="ARBA00004477"/>
    </source>
</evidence>
<evidence type="ECO:0000313" key="10">
    <source>
        <dbReference type="Proteomes" id="UP001151518"/>
    </source>
</evidence>
<dbReference type="GO" id="GO:0010945">
    <property type="term" value="F:coenzyme A diphosphatase activity"/>
    <property type="evidence" value="ECO:0007669"/>
    <property type="project" value="InterPro"/>
</dbReference>
<dbReference type="GO" id="GO:0034389">
    <property type="term" value="P:lipid droplet organization"/>
    <property type="evidence" value="ECO:0007669"/>
    <property type="project" value="TreeGrafter"/>
</dbReference>
<keyword evidence="5 8" id="KW-1133">Transmembrane helix</keyword>
<feature type="transmembrane region" description="Helical" evidence="8">
    <location>
        <begin position="77"/>
        <end position="98"/>
    </location>
</feature>
<dbReference type="Proteomes" id="UP001151518">
    <property type="component" value="Unassembled WGS sequence"/>
</dbReference>
<dbReference type="PANTHER" id="PTHR23129:SF0">
    <property type="entry name" value="ACYL-COENZYME A DIPHOSPHATASE FITM2"/>
    <property type="match status" value="1"/>
</dbReference>
<accession>A0A9W8G5X8</accession>
<protein>
    <recommendedName>
        <fullName evidence="11">Inositol phospholipid synthesis and fat-storage-inducing TM-domain-containing protein</fullName>
    </recommendedName>
</protein>
<dbReference type="PANTHER" id="PTHR23129">
    <property type="entry name" value="ACYL-COENZYME A DIPHOSPHATASE FITM2"/>
    <property type="match status" value="1"/>
</dbReference>
<comment type="subcellular location">
    <subcellularLocation>
        <location evidence="1">Endoplasmic reticulum membrane</location>
        <topology evidence="1">Multi-pass membrane protein</topology>
    </subcellularLocation>
</comment>
<gene>
    <name evidence="9" type="ORF">GGI25_003686</name>
</gene>
<dbReference type="OrthoDB" id="5579088at2759"/>
<keyword evidence="6" id="KW-0443">Lipid metabolism</keyword>
<comment type="caution">
    <text evidence="9">The sequence shown here is derived from an EMBL/GenBank/DDBJ whole genome shotgun (WGS) entry which is preliminary data.</text>
</comment>
<dbReference type="GO" id="GO:0005789">
    <property type="term" value="C:endoplasmic reticulum membrane"/>
    <property type="evidence" value="ECO:0007669"/>
    <property type="project" value="UniProtKB-SubCell"/>
</dbReference>
<keyword evidence="4" id="KW-0256">Endoplasmic reticulum</keyword>
<evidence type="ECO:0008006" key="11">
    <source>
        <dbReference type="Google" id="ProtNLM"/>
    </source>
</evidence>